<evidence type="ECO:0000256" key="4">
    <source>
        <dbReference type="ARBA" id="ARBA00019660"/>
    </source>
</evidence>
<dbReference type="GO" id="GO:0006355">
    <property type="term" value="P:regulation of DNA-templated transcription"/>
    <property type="evidence" value="ECO:0007669"/>
    <property type="project" value="InterPro"/>
</dbReference>
<evidence type="ECO:0000256" key="6">
    <source>
        <dbReference type="ARBA" id="ARBA00023159"/>
    </source>
</evidence>
<evidence type="ECO:0000256" key="2">
    <source>
        <dbReference type="ARBA" id="ARBA00006378"/>
    </source>
</evidence>
<dbReference type="GO" id="GO:0003712">
    <property type="term" value="F:transcription coregulator activity"/>
    <property type="evidence" value="ECO:0007669"/>
    <property type="project" value="InterPro"/>
</dbReference>
<gene>
    <name evidence="12" type="ORF">FOXYS1_10881</name>
</gene>
<feature type="region of interest" description="Disordered" evidence="11">
    <location>
        <begin position="1"/>
        <end position="27"/>
    </location>
</feature>
<evidence type="ECO:0000256" key="7">
    <source>
        <dbReference type="ARBA" id="ARBA00023163"/>
    </source>
</evidence>
<accession>A0A8H5A4S7</accession>
<dbReference type="EMBL" id="JAAFOW010001971">
    <property type="protein sequence ID" value="KAF5258539.1"/>
    <property type="molecule type" value="Genomic_DNA"/>
</dbReference>
<dbReference type="Proteomes" id="UP000558688">
    <property type="component" value="Unassembled WGS sequence"/>
</dbReference>
<comment type="function">
    <text evidence="9 10">Component of the Mediator complex, a coactivator involved in the regulated transcription of nearly all RNA polymerase II-dependent genes. Mediator functions as a bridge to convey information from gene-specific regulatory proteins to the basal RNA polymerase II transcription machinery. Mediator is recruited to promoters by direct interactions with regulatory proteins and serves as a scaffold for the assembly of a functional preinitiation complex with RNA polymerase II and the general transcription factors.</text>
</comment>
<keyword evidence="5 10" id="KW-0805">Transcription regulation</keyword>
<evidence type="ECO:0000256" key="3">
    <source>
        <dbReference type="ARBA" id="ARBA00011837"/>
    </source>
</evidence>
<keyword evidence="8 10" id="KW-0539">Nucleus</keyword>
<evidence type="ECO:0000256" key="8">
    <source>
        <dbReference type="ARBA" id="ARBA00023242"/>
    </source>
</evidence>
<keyword evidence="6 10" id="KW-0010">Activator</keyword>
<comment type="caution">
    <text evidence="12">The sequence shown here is derived from an EMBL/GenBank/DDBJ whole genome shotgun (WGS) entry which is preliminary data.</text>
</comment>
<comment type="similarity">
    <text evidence="2 10">Belongs to the Mediator complex subunit 31 family.</text>
</comment>
<dbReference type="InterPro" id="IPR038089">
    <property type="entry name" value="Med31_sf"/>
</dbReference>
<evidence type="ECO:0000256" key="9">
    <source>
        <dbReference type="ARBA" id="ARBA00025687"/>
    </source>
</evidence>
<comment type="subunit">
    <text evidence="3 10">Component of the Mediator complex.</text>
</comment>
<feature type="compositionally biased region" description="Basic residues" evidence="11">
    <location>
        <begin position="146"/>
        <end position="159"/>
    </location>
</feature>
<evidence type="ECO:0000256" key="10">
    <source>
        <dbReference type="RuleBase" id="RU364129"/>
    </source>
</evidence>
<comment type="subcellular location">
    <subcellularLocation>
        <location evidence="1 10">Nucleus</location>
    </subcellularLocation>
</comment>
<dbReference type="PANTHER" id="PTHR13186">
    <property type="entry name" value="MEDIATOR OF RNA POLYMERASE II TRANSCRIPTION SUBUNIT 31"/>
    <property type="match status" value="1"/>
</dbReference>
<feature type="region of interest" description="Disordered" evidence="11">
    <location>
        <begin position="110"/>
        <end position="171"/>
    </location>
</feature>
<dbReference type="AlphaFoldDB" id="A0A8H5A4S7"/>
<dbReference type="GO" id="GO:0016592">
    <property type="term" value="C:mediator complex"/>
    <property type="evidence" value="ECO:0007669"/>
    <property type="project" value="InterPro"/>
</dbReference>
<sequence>MAAEDSQDVPMGSPPEPPAQVDQEPKYGGYSRFEVELEFVQSLANPAYLNHLASQKLLSQPAFVAYLAYLQYWSKPPYLKYLTYPGPTLRHLELLQQETFRQQIISPDVKVPAKLNSPSQDDTKGTYNNKRTQDDPVNESMPDTPRKRKTPRKKKKHSVIKNSATPGGTDS</sequence>
<proteinExistence type="inferred from homology"/>
<evidence type="ECO:0000313" key="13">
    <source>
        <dbReference type="Proteomes" id="UP000558688"/>
    </source>
</evidence>
<organism evidence="12 13">
    <name type="scientific">Fusarium oxysporum</name>
    <name type="common">Fusarium vascular wilt</name>
    <dbReference type="NCBI Taxonomy" id="5507"/>
    <lineage>
        <taxon>Eukaryota</taxon>
        <taxon>Fungi</taxon>
        <taxon>Dikarya</taxon>
        <taxon>Ascomycota</taxon>
        <taxon>Pezizomycotina</taxon>
        <taxon>Sordariomycetes</taxon>
        <taxon>Hypocreomycetidae</taxon>
        <taxon>Hypocreales</taxon>
        <taxon>Nectriaceae</taxon>
        <taxon>Fusarium</taxon>
        <taxon>Fusarium oxysporum species complex</taxon>
    </lineage>
</organism>
<feature type="compositionally biased region" description="Polar residues" evidence="11">
    <location>
        <begin position="160"/>
        <end position="171"/>
    </location>
</feature>
<evidence type="ECO:0000256" key="5">
    <source>
        <dbReference type="ARBA" id="ARBA00023015"/>
    </source>
</evidence>
<name>A0A8H5A4S7_FUSOX</name>
<dbReference type="Gene3D" id="1.10.10.1340">
    <property type="entry name" value="Mediator of RNA polymerase II, submodule Med31 (Soh1)"/>
    <property type="match status" value="1"/>
</dbReference>
<keyword evidence="7 10" id="KW-0804">Transcription</keyword>
<evidence type="ECO:0000256" key="1">
    <source>
        <dbReference type="ARBA" id="ARBA00004123"/>
    </source>
</evidence>
<protein>
    <recommendedName>
        <fullName evidence="4 10">Mediator of RNA polymerase II transcription subunit 31</fullName>
    </recommendedName>
</protein>
<dbReference type="FunFam" id="1.10.10.1340:FF:000002">
    <property type="entry name" value="Mediator of RNA polymerase II transcription subunit 31"/>
    <property type="match status" value="1"/>
</dbReference>
<feature type="compositionally biased region" description="Polar residues" evidence="11">
    <location>
        <begin position="116"/>
        <end position="130"/>
    </location>
</feature>
<evidence type="ECO:0000256" key="11">
    <source>
        <dbReference type="SAM" id="MobiDB-lite"/>
    </source>
</evidence>
<dbReference type="InterPro" id="IPR008831">
    <property type="entry name" value="Mediator_Med31"/>
</dbReference>
<reference evidence="12" key="1">
    <citation type="submission" date="2020-02" db="EMBL/GenBank/DDBJ databases">
        <title>Identification and distribution of gene clusters putatively required for synthesis of sphingolipid metabolism inhibitors in phylogenetically diverse species of the filamentous fungus Fusarium.</title>
        <authorList>
            <person name="Kim H.-S."/>
            <person name="Busman M."/>
            <person name="Brown D.W."/>
            <person name="Divon H."/>
            <person name="Uhlig S."/>
            <person name="Proctor R.H."/>
        </authorList>
    </citation>
    <scope>NUCLEOTIDE SEQUENCE [LARGE SCALE GENOMIC DNA]</scope>
    <source>
        <strain evidence="12">NRRL 39464</strain>
    </source>
</reference>
<evidence type="ECO:0000313" key="12">
    <source>
        <dbReference type="EMBL" id="KAF5258539.1"/>
    </source>
</evidence>
<dbReference type="Pfam" id="PF05669">
    <property type="entry name" value="Med31"/>
    <property type="match status" value="1"/>
</dbReference>